<evidence type="ECO:0000256" key="1">
    <source>
        <dbReference type="SAM" id="Phobius"/>
    </source>
</evidence>
<sequence length="93" mass="10734">MAAVRSGTYFERESMETGWEIFTDALTFILIITSILLAFQCLRMLFNIKCDSPFDGLEHNSPDMQLYIAMEPGEPPSFRVQEKYEQKLDNSIC</sequence>
<organism evidence="2 3">
    <name type="scientific">Nephila pilipes</name>
    <name type="common">Giant wood spider</name>
    <name type="synonym">Nephila maculata</name>
    <dbReference type="NCBI Taxonomy" id="299642"/>
    <lineage>
        <taxon>Eukaryota</taxon>
        <taxon>Metazoa</taxon>
        <taxon>Ecdysozoa</taxon>
        <taxon>Arthropoda</taxon>
        <taxon>Chelicerata</taxon>
        <taxon>Arachnida</taxon>
        <taxon>Araneae</taxon>
        <taxon>Araneomorphae</taxon>
        <taxon>Entelegynae</taxon>
        <taxon>Araneoidea</taxon>
        <taxon>Nephilidae</taxon>
        <taxon>Nephila</taxon>
    </lineage>
</organism>
<dbReference type="Proteomes" id="UP000887013">
    <property type="component" value="Unassembled WGS sequence"/>
</dbReference>
<comment type="caution">
    <text evidence="2">The sequence shown here is derived from an EMBL/GenBank/DDBJ whole genome shotgun (WGS) entry which is preliminary data.</text>
</comment>
<keyword evidence="1" id="KW-1133">Transmembrane helix</keyword>
<gene>
    <name evidence="2" type="ORF">NPIL_683361</name>
</gene>
<dbReference type="EMBL" id="BMAW01080622">
    <property type="protein sequence ID" value="GFU20471.1"/>
    <property type="molecule type" value="Genomic_DNA"/>
</dbReference>
<dbReference type="OrthoDB" id="10453639at2759"/>
<keyword evidence="1" id="KW-0812">Transmembrane</keyword>
<feature type="transmembrane region" description="Helical" evidence="1">
    <location>
        <begin position="21"/>
        <end position="39"/>
    </location>
</feature>
<reference evidence="2" key="1">
    <citation type="submission" date="2020-08" db="EMBL/GenBank/DDBJ databases">
        <title>Multicomponent nature underlies the extraordinary mechanical properties of spider dragline silk.</title>
        <authorList>
            <person name="Kono N."/>
            <person name="Nakamura H."/>
            <person name="Mori M."/>
            <person name="Yoshida Y."/>
            <person name="Ohtoshi R."/>
            <person name="Malay A.D."/>
            <person name="Moran D.A.P."/>
            <person name="Tomita M."/>
            <person name="Numata K."/>
            <person name="Arakawa K."/>
        </authorList>
    </citation>
    <scope>NUCLEOTIDE SEQUENCE</scope>
</reference>
<proteinExistence type="predicted"/>
<keyword evidence="1" id="KW-0472">Membrane</keyword>
<protein>
    <submittedName>
        <fullName evidence="2">Uncharacterized protein</fullName>
    </submittedName>
</protein>
<dbReference type="AlphaFoldDB" id="A0A8X6UKV8"/>
<evidence type="ECO:0000313" key="3">
    <source>
        <dbReference type="Proteomes" id="UP000887013"/>
    </source>
</evidence>
<accession>A0A8X6UKV8</accession>
<keyword evidence="3" id="KW-1185">Reference proteome</keyword>
<name>A0A8X6UKV8_NEPPI</name>
<evidence type="ECO:0000313" key="2">
    <source>
        <dbReference type="EMBL" id="GFU20471.1"/>
    </source>
</evidence>